<keyword evidence="2" id="KW-0472">Membrane</keyword>
<keyword evidence="2" id="KW-1133">Transmembrane helix</keyword>
<evidence type="ECO:0000313" key="4">
    <source>
        <dbReference type="Proteomes" id="UP000028545"/>
    </source>
</evidence>
<dbReference type="AlphaFoldDB" id="A0A084G5A6"/>
<evidence type="ECO:0000256" key="2">
    <source>
        <dbReference type="SAM" id="Phobius"/>
    </source>
</evidence>
<comment type="caution">
    <text evidence="3">The sequence shown here is derived from an EMBL/GenBank/DDBJ whole genome shotgun (WGS) entry which is preliminary data.</text>
</comment>
<dbReference type="KEGG" id="sapo:SAPIO_CDS5736"/>
<dbReference type="RefSeq" id="XP_016642317.1">
    <property type="nucleotide sequence ID" value="XM_016788002.1"/>
</dbReference>
<feature type="transmembrane region" description="Helical" evidence="2">
    <location>
        <begin position="162"/>
        <end position="181"/>
    </location>
</feature>
<feature type="compositionally biased region" description="Low complexity" evidence="1">
    <location>
        <begin position="27"/>
        <end position="36"/>
    </location>
</feature>
<reference evidence="3 4" key="1">
    <citation type="journal article" date="2014" name="Genome Announc.">
        <title>Draft genome sequence of the pathogenic fungus Scedosporium apiospermum.</title>
        <authorList>
            <person name="Vandeputte P."/>
            <person name="Ghamrawi S."/>
            <person name="Rechenmann M."/>
            <person name="Iltis A."/>
            <person name="Giraud S."/>
            <person name="Fleury M."/>
            <person name="Thornton C."/>
            <person name="Delhaes L."/>
            <person name="Meyer W."/>
            <person name="Papon N."/>
            <person name="Bouchara J.P."/>
        </authorList>
    </citation>
    <scope>NUCLEOTIDE SEQUENCE [LARGE SCALE GENOMIC DNA]</scope>
    <source>
        <strain evidence="3 4">IHEM 14462</strain>
    </source>
</reference>
<dbReference type="HOGENOM" id="CLU_785638_0_0_1"/>
<keyword evidence="4" id="KW-1185">Reference proteome</keyword>
<sequence length="353" mass="36205">MSNLEMRRRPRQLPGPFNPFSPPSPFIPGSVPSNLIVPPPPPTNPAAAIPLTSGFFQPPAPAETPAAAAPSPEPQVTLTALNPPAATELPVPVALPNVPPAPAIASDFVDGDFSVSVQPENSLGLVVDGVGSPTQAAPEVVTVDGSATVGGAATASTPTGGIAFGSIAGIAFLVSIIFLFYKWRKGTLPQSVNRLALKFRPTSPDADNMEKGLTRSDSVSIRTASTTGTSYSKAINSIKAFIRPSTSSGNSSRAEQGISDHTPSISAPTVYNGPQADKLAVPLPLHLAKLQAAGLWTAEGSETVNAAAIAAAVTTGPMNPKPVVAEPLVHPLRAHKVQSEEGVTADKQASWPL</sequence>
<dbReference type="OrthoDB" id="10488034at2759"/>
<accession>A0A084G5A6</accession>
<gene>
    <name evidence="3" type="ORF">SAPIO_CDS5736</name>
</gene>
<protein>
    <submittedName>
        <fullName evidence="3">Uncharacterized protein</fullName>
    </submittedName>
</protein>
<name>A0A084G5A6_PSEDA</name>
<evidence type="ECO:0000313" key="3">
    <source>
        <dbReference type="EMBL" id="KEZ42518.1"/>
    </source>
</evidence>
<dbReference type="EMBL" id="JOWA01000099">
    <property type="protein sequence ID" value="KEZ42518.1"/>
    <property type="molecule type" value="Genomic_DNA"/>
</dbReference>
<keyword evidence="2" id="KW-0812">Transmembrane</keyword>
<dbReference type="Proteomes" id="UP000028545">
    <property type="component" value="Unassembled WGS sequence"/>
</dbReference>
<feature type="region of interest" description="Disordered" evidence="1">
    <location>
        <begin position="1"/>
        <end position="76"/>
    </location>
</feature>
<dbReference type="VEuPathDB" id="FungiDB:SAPIO_CDS5736"/>
<feature type="compositionally biased region" description="Pro residues" evidence="1">
    <location>
        <begin position="16"/>
        <end position="26"/>
    </location>
</feature>
<dbReference type="GeneID" id="27724808"/>
<organism evidence="3 4">
    <name type="scientific">Pseudallescheria apiosperma</name>
    <name type="common">Scedosporium apiospermum</name>
    <dbReference type="NCBI Taxonomy" id="563466"/>
    <lineage>
        <taxon>Eukaryota</taxon>
        <taxon>Fungi</taxon>
        <taxon>Dikarya</taxon>
        <taxon>Ascomycota</taxon>
        <taxon>Pezizomycotina</taxon>
        <taxon>Sordariomycetes</taxon>
        <taxon>Hypocreomycetidae</taxon>
        <taxon>Microascales</taxon>
        <taxon>Microascaceae</taxon>
        <taxon>Scedosporium</taxon>
    </lineage>
</organism>
<proteinExistence type="predicted"/>
<evidence type="ECO:0000256" key="1">
    <source>
        <dbReference type="SAM" id="MobiDB-lite"/>
    </source>
</evidence>